<protein>
    <submittedName>
        <fullName evidence="1">Uncharacterized protein</fullName>
    </submittedName>
</protein>
<evidence type="ECO:0000313" key="1">
    <source>
        <dbReference type="EMBL" id="KAA8642779.1"/>
    </source>
</evidence>
<dbReference type="Pfam" id="PF11905">
    <property type="entry name" value="DUF3425"/>
    <property type="match status" value="1"/>
</dbReference>
<dbReference type="OrthoDB" id="5973539at2759"/>
<name>A0A5M9ME41_9EURO</name>
<dbReference type="VEuPathDB" id="FungiDB:EYZ11_002946"/>
<dbReference type="GeneID" id="54332233"/>
<accession>A0A5M9ME41</accession>
<evidence type="ECO:0000313" key="2">
    <source>
        <dbReference type="Proteomes" id="UP000324241"/>
    </source>
</evidence>
<proteinExistence type="predicted"/>
<comment type="caution">
    <text evidence="1">The sequence shown here is derived from an EMBL/GenBank/DDBJ whole genome shotgun (WGS) entry which is preliminary data.</text>
</comment>
<organism evidence="1 2">
    <name type="scientific">Aspergillus tanneri</name>
    <dbReference type="NCBI Taxonomy" id="1220188"/>
    <lineage>
        <taxon>Eukaryota</taxon>
        <taxon>Fungi</taxon>
        <taxon>Dikarya</taxon>
        <taxon>Ascomycota</taxon>
        <taxon>Pezizomycotina</taxon>
        <taxon>Eurotiomycetes</taxon>
        <taxon>Eurotiomycetidae</taxon>
        <taxon>Eurotiales</taxon>
        <taxon>Aspergillaceae</taxon>
        <taxon>Aspergillus</taxon>
        <taxon>Aspergillus subgen. Circumdati</taxon>
    </lineage>
</organism>
<dbReference type="InterPro" id="IPR021833">
    <property type="entry name" value="DUF3425"/>
</dbReference>
<sequence>MICIVQRLFKTLNPDLGPKTNNLPLSIIHTPMFYPFRHRENLMIHREEIDEDGFFHNMLTGLVFWGGAGIGKKDQDVSTGYASTCTLWDIRMGGQDVFFEEVLDFARW</sequence>
<dbReference type="AlphaFoldDB" id="A0A5M9ME41"/>
<dbReference type="EMBL" id="QUQM01000005">
    <property type="protein sequence ID" value="KAA8642779.1"/>
    <property type="molecule type" value="Genomic_DNA"/>
</dbReference>
<gene>
    <name evidence="1" type="ORF">ATNIH1004_009531</name>
</gene>
<dbReference type="RefSeq" id="XP_033422141.1">
    <property type="nucleotide sequence ID" value="XM_033574123.1"/>
</dbReference>
<dbReference type="Proteomes" id="UP000324241">
    <property type="component" value="Unassembled WGS sequence"/>
</dbReference>
<reference evidence="1 2" key="1">
    <citation type="submission" date="2019-08" db="EMBL/GenBank/DDBJ databases">
        <title>The genome sequence of a newly discovered highly antifungal drug resistant Aspergillus species, Aspergillus tanneri NIH 1004.</title>
        <authorList>
            <person name="Mounaud S."/>
            <person name="Singh I."/>
            <person name="Joardar V."/>
            <person name="Pakala S."/>
            <person name="Pakala S."/>
            <person name="Venepally P."/>
            <person name="Chung J.K."/>
            <person name="Losada L."/>
            <person name="Nierman W.C."/>
        </authorList>
    </citation>
    <scope>NUCLEOTIDE SEQUENCE [LARGE SCALE GENOMIC DNA]</scope>
    <source>
        <strain evidence="1 2">NIH1004</strain>
    </source>
</reference>